<feature type="region of interest" description="Disordered" evidence="8">
    <location>
        <begin position="358"/>
        <end position="378"/>
    </location>
</feature>
<feature type="compositionally biased region" description="Basic and acidic residues" evidence="8">
    <location>
        <begin position="426"/>
        <end position="436"/>
    </location>
</feature>
<evidence type="ECO:0000259" key="9">
    <source>
        <dbReference type="PROSITE" id="PS51292"/>
    </source>
</evidence>
<evidence type="ECO:0000256" key="5">
    <source>
        <dbReference type="ARBA" id="ARBA00022833"/>
    </source>
</evidence>
<dbReference type="GO" id="GO:0016020">
    <property type="term" value="C:membrane"/>
    <property type="evidence" value="ECO:0007669"/>
    <property type="project" value="UniProtKB-SubCell"/>
</dbReference>
<keyword evidence="7" id="KW-0472">Membrane</keyword>
<dbReference type="PROSITE" id="PS51292">
    <property type="entry name" value="ZF_RING_CH"/>
    <property type="match status" value="1"/>
</dbReference>
<evidence type="ECO:0000256" key="1">
    <source>
        <dbReference type="ARBA" id="ARBA00004141"/>
    </source>
</evidence>
<feature type="compositionally biased region" description="Low complexity" evidence="8">
    <location>
        <begin position="322"/>
        <end position="338"/>
    </location>
</feature>
<evidence type="ECO:0000256" key="7">
    <source>
        <dbReference type="ARBA" id="ARBA00023136"/>
    </source>
</evidence>
<accession>A0A2P8A6H0</accession>
<keyword evidence="5" id="KW-0862">Zinc</keyword>
<dbReference type="SMART" id="SM00744">
    <property type="entry name" value="RINGv"/>
    <property type="match status" value="1"/>
</dbReference>
<keyword evidence="6" id="KW-1133">Transmembrane helix</keyword>
<evidence type="ECO:0000313" key="11">
    <source>
        <dbReference type="Proteomes" id="UP000243723"/>
    </source>
</evidence>
<comment type="subcellular location">
    <subcellularLocation>
        <location evidence="1">Membrane</location>
        <topology evidence="1">Multi-pass membrane protein</topology>
    </subcellularLocation>
</comment>
<evidence type="ECO:0000256" key="4">
    <source>
        <dbReference type="ARBA" id="ARBA00022771"/>
    </source>
</evidence>
<keyword evidence="3" id="KW-0479">Metal-binding</keyword>
<evidence type="ECO:0000313" key="10">
    <source>
        <dbReference type="EMBL" id="PSK56051.1"/>
    </source>
</evidence>
<evidence type="ECO:0000256" key="2">
    <source>
        <dbReference type="ARBA" id="ARBA00022692"/>
    </source>
</evidence>
<dbReference type="SUPFAM" id="SSF57850">
    <property type="entry name" value="RING/U-box"/>
    <property type="match status" value="1"/>
</dbReference>
<keyword evidence="4" id="KW-0863">Zinc-finger</keyword>
<proteinExistence type="predicted"/>
<feature type="compositionally biased region" description="Low complexity" evidence="8">
    <location>
        <begin position="23"/>
        <end position="39"/>
    </location>
</feature>
<feature type="compositionally biased region" description="Polar residues" evidence="8">
    <location>
        <begin position="40"/>
        <end position="54"/>
    </location>
</feature>
<dbReference type="InterPro" id="IPR013083">
    <property type="entry name" value="Znf_RING/FYVE/PHD"/>
</dbReference>
<dbReference type="Pfam" id="PF12906">
    <property type="entry name" value="RINGv"/>
    <property type="match status" value="1"/>
</dbReference>
<feature type="region of interest" description="Disordered" evidence="8">
    <location>
        <begin position="315"/>
        <end position="338"/>
    </location>
</feature>
<keyword evidence="11" id="KW-1185">Reference proteome</keyword>
<reference evidence="10 11" key="1">
    <citation type="submission" date="2017-05" db="EMBL/GenBank/DDBJ databases">
        <title>Draft genome sequence of Elsinoe australis.</title>
        <authorList>
            <person name="Cheng Q."/>
        </authorList>
    </citation>
    <scope>NUCLEOTIDE SEQUENCE [LARGE SCALE GENOMIC DNA]</scope>
    <source>
        <strain evidence="10 11">NL1</strain>
    </source>
</reference>
<dbReference type="OrthoDB" id="5817083at2759"/>
<dbReference type="InterPro" id="IPR011016">
    <property type="entry name" value="Znf_RING-CH"/>
</dbReference>
<feature type="domain" description="RING-CH-type" evidence="9">
    <location>
        <begin position="72"/>
        <end position="146"/>
    </location>
</feature>
<evidence type="ECO:0000256" key="8">
    <source>
        <dbReference type="SAM" id="MobiDB-lite"/>
    </source>
</evidence>
<evidence type="ECO:0000256" key="6">
    <source>
        <dbReference type="ARBA" id="ARBA00022989"/>
    </source>
</evidence>
<sequence>MASMPQQPASWRRASPEQIPADSSQSQSQTETGSSSRSTVSNDSQMVMLNTPSPIETPREATDIAPRPPPRRQNTDVKKCWICFADETEDTPETSQWRSPCPCALVAHEECLLDWIADMESPSSRKRSLAPPQILCPQCKTEIHLARPWNPLVEGVKALERVSAKMVTPSAIVVALSTIREACVLHGMHTVLAVFGVDDAKRILQPFLRSRLFEIWDYQARMEEWRDHWRLHLGLPLITPMLVLSRTSMADSVLPVLPIVFFATQGDSDQPVDLSHWPPSASLTFAVLPYIRGVYNAYYNRVWSAHEKRWLKEIQPRTSQSAPQNNEANNEGQNQENADVVAEEEGVFEIRVDGNIWDDWDANDRGEEPQPQPDQQQADNRAAIDALINAAHANNERQDQQPQDHQPQAHPLNAPPLDADAGPDVRLNEPPEHVDIPRNPPAPPPQQQQAQPAAQAQAQVQGGERRLSISTTGLAEKILGALIFPTIASMSGELLRMCLPASWTTAAATGTWRAGLGGRTKATGLLQEKWGRSVVGGCLFVVVKDAVMLYVRWKMAQQHRRRRVLDYRGKKVRRG</sequence>
<keyword evidence="2" id="KW-0812">Transmembrane</keyword>
<feature type="region of interest" description="Disordered" evidence="8">
    <location>
        <begin position="1"/>
        <end position="74"/>
    </location>
</feature>
<dbReference type="EMBL" id="NHZQ01000066">
    <property type="protein sequence ID" value="PSK56051.1"/>
    <property type="molecule type" value="Genomic_DNA"/>
</dbReference>
<dbReference type="GO" id="GO:0008270">
    <property type="term" value="F:zinc ion binding"/>
    <property type="evidence" value="ECO:0007669"/>
    <property type="project" value="UniProtKB-KW"/>
</dbReference>
<feature type="compositionally biased region" description="Low complexity" evidence="8">
    <location>
        <begin position="400"/>
        <end position="411"/>
    </location>
</feature>
<dbReference type="PANTHER" id="PTHR46283">
    <property type="entry name" value="E3 UBIQUITIN-PROTEIN LIGASE MARCH5"/>
    <property type="match status" value="1"/>
</dbReference>
<dbReference type="AlphaFoldDB" id="A0A2P8A6H0"/>
<feature type="region of interest" description="Disordered" evidence="8">
    <location>
        <begin position="395"/>
        <end position="465"/>
    </location>
</feature>
<evidence type="ECO:0000256" key="3">
    <source>
        <dbReference type="ARBA" id="ARBA00022723"/>
    </source>
</evidence>
<organism evidence="10 11">
    <name type="scientific">Elsinoe australis</name>
    <dbReference type="NCBI Taxonomy" id="40998"/>
    <lineage>
        <taxon>Eukaryota</taxon>
        <taxon>Fungi</taxon>
        <taxon>Dikarya</taxon>
        <taxon>Ascomycota</taxon>
        <taxon>Pezizomycotina</taxon>
        <taxon>Dothideomycetes</taxon>
        <taxon>Dothideomycetidae</taxon>
        <taxon>Myriangiales</taxon>
        <taxon>Elsinoaceae</taxon>
        <taxon>Elsinoe</taxon>
    </lineage>
</organism>
<protein>
    <recommendedName>
        <fullName evidence="9">RING-CH-type domain-containing protein</fullName>
    </recommendedName>
</protein>
<dbReference type="Gene3D" id="3.30.40.10">
    <property type="entry name" value="Zinc/RING finger domain, C3HC4 (zinc finger)"/>
    <property type="match status" value="1"/>
</dbReference>
<dbReference type="STRING" id="40998.A0A2P8A6H0"/>
<comment type="caution">
    <text evidence="10">The sequence shown here is derived from an EMBL/GenBank/DDBJ whole genome shotgun (WGS) entry which is preliminary data.</text>
</comment>
<gene>
    <name evidence="10" type="ORF">B9Z65_4929</name>
</gene>
<feature type="compositionally biased region" description="Low complexity" evidence="8">
    <location>
        <begin position="447"/>
        <end position="459"/>
    </location>
</feature>
<dbReference type="Proteomes" id="UP000243723">
    <property type="component" value="Unassembled WGS sequence"/>
</dbReference>
<name>A0A2P8A6H0_9PEZI</name>